<feature type="region of interest" description="Disordered" evidence="6">
    <location>
        <begin position="32"/>
        <end position="55"/>
    </location>
</feature>
<dbReference type="InterPro" id="IPR021131">
    <property type="entry name" value="Ribosomal_uL15/eL18"/>
</dbReference>
<evidence type="ECO:0000256" key="5">
    <source>
        <dbReference type="ARBA" id="ARBA00035423"/>
    </source>
</evidence>
<dbReference type="GO" id="GO:0003735">
    <property type="term" value="F:structural constituent of ribosome"/>
    <property type="evidence" value="ECO:0007669"/>
    <property type="project" value="InterPro"/>
</dbReference>
<feature type="domain" description="Large ribosomal subunit protein uL15/eL18" evidence="7">
    <location>
        <begin position="93"/>
        <end position="172"/>
    </location>
</feature>
<name>A0A6P7G3M5_DIAVI</name>
<dbReference type="InterPro" id="IPR005749">
    <property type="entry name" value="Ribosomal_uL15_bac-type"/>
</dbReference>
<dbReference type="Pfam" id="PF00828">
    <property type="entry name" value="Ribosomal_L27A"/>
    <property type="match status" value="1"/>
</dbReference>
<dbReference type="AlphaFoldDB" id="A0A6P7G3M5"/>
<dbReference type="GO" id="GO:0006412">
    <property type="term" value="P:translation"/>
    <property type="evidence" value="ECO:0007669"/>
    <property type="project" value="InterPro"/>
</dbReference>
<reference evidence="8" key="1">
    <citation type="submission" date="2025-08" db="UniProtKB">
        <authorList>
            <consortium name="RefSeq"/>
        </authorList>
    </citation>
    <scope>IDENTIFICATION</scope>
    <source>
        <tissue evidence="8">Whole insect</tissue>
    </source>
</reference>
<dbReference type="PANTHER" id="PTHR12934">
    <property type="entry name" value="50S RIBOSOMAL PROTEIN L15"/>
    <property type="match status" value="1"/>
</dbReference>
<dbReference type="FunCoup" id="A0A6P7G3M5">
    <property type="interactions" value="1180"/>
</dbReference>
<accession>A0A6P7G3M5</accession>
<dbReference type="RefSeq" id="XP_028143574.1">
    <property type="nucleotide sequence ID" value="XM_028287773.1"/>
</dbReference>
<evidence type="ECO:0000256" key="1">
    <source>
        <dbReference type="ARBA" id="ARBA00007320"/>
    </source>
</evidence>
<evidence type="ECO:0000256" key="6">
    <source>
        <dbReference type="SAM" id="MobiDB-lite"/>
    </source>
</evidence>
<evidence type="ECO:0000259" key="7">
    <source>
        <dbReference type="Pfam" id="PF00828"/>
    </source>
</evidence>
<keyword evidence="3" id="KW-0687">Ribonucleoprotein</keyword>
<keyword evidence="2 8" id="KW-0689">Ribosomal protein</keyword>
<proteinExistence type="inferred from homology"/>
<dbReference type="HAMAP" id="MF_01341">
    <property type="entry name" value="Ribosomal_uL15"/>
    <property type="match status" value="1"/>
</dbReference>
<dbReference type="InterPro" id="IPR030878">
    <property type="entry name" value="Ribosomal_uL15"/>
</dbReference>
<protein>
    <recommendedName>
        <fullName evidence="4">Large ribosomal subunit protein uL15m</fullName>
    </recommendedName>
    <alternativeName>
        <fullName evidence="5">39S ribosomal protein L15, mitochondrial</fullName>
    </alternativeName>
</protein>
<dbReference type="InterPro" id="IPR036227">
    <property type="entry name" value="Ribosomal_uL15/eL18_sf"/>
</dbReference>
<evidence type="ECO:0000256" key="4">
    <source>
        <dbReference type="ARBA" id="ARBA00035299"/>
    </source>
</evidence>
<sequence length="293" mass="33956">MSNNTTERALNLLRFLPRVCIANIRDNPGARKCTRRGRAQHGGDYHGHGNKGSKARQNYTRLGYETGNNPFYLRFPWEPYYRGHHLKRQYPPLSMLDLQKLIDTNRIDTTKPIDLVAILNTGLFKIYPDQHHFGVQLIDEGADIFDAKINLEVQWCTEHIIAAIERKGGVITSAYYDPHSLQAMVNSKKFFERGIPIPRRMMPPPDAIEHYSDPAQRGYLADPEKISQERLVLAQKYGYRLPKIEEDPAYEMLMERKDPRQIFYGLHPGWVVNLTDKTILKPAEEELKEYYAS</sequence>
<comment type="similarity">
    <text evidence="1">Belongs to the universal ribosomal protein uL15 family.</text>
</comment>
<dbReference type="KEGG" id="dvv:114337359"/>
<organism evidence="8">
    <name type="scientific">Diabrotica virgifera virgifera</name>
    <name type="common">western corn rootworm</name>
    <dbReference type="NCBI Taxonomy" id="50390"/>
    <lineage>
        <taxon>Eukaryota</taxon>
        <taxon>Metazoa</taxon>
        <taxon>Ecdysozoa</taxon>
        <taxon>Arthropoda</taxon>
        <taxon>Hexapoda</taxon>
        <taxon>Insecta</taxon>
        <taxon>Pterygota</taxon>
        <taxon>Neoptera</taxon>
        <taxon>Endopterygota</taxon>
        <taxon>Coleoptera</taxon>
        <taxon>Polyphaga</taxon>
        <taxon>Cucujiformia</taxon>
        <taxon>Chrysomeloidea</taxon>
        <taxon>Chrysomelidae</taxon>
        <taxon>Galerucinae</taxon>
        <taxon>Diabroticina</taxon>
        <taxon>Diabroticites</taxon>
        <taxon>Diabrotica</taxon>
    </lineage>
</organism>
<evidence type="ECO:0000313" key="8">
    <source>
        <dbReference type="RefSeq" id="XP_028143574.1"/>
    </source>
</evidence>
<dbReference type="PANTHER" id="PTHR12934:SF11">
    <property type="entry name" value="LARGE RIBOSOMAL SUBUNIT PROTEIN UL15M"/>
    <property type="match status" value="1"/>
</dbReference>
<evidence type="ECO:0000256" key="3">
    <source>
        <dbReference type="ARBA" id="ARBA00023274"/>
    </source>
</evidence>
<evidence type="ECO:0000256" key="2">
    <source>
        <dbReference type="ARBA" id="ARBA00022980"/>
    </source>
</evidence>
<gene>
    <name evidence="8" type="primary">LOC114337359</name>
</gene>
<dbReference type="InParanoid" id="A0A6P7G3M5"/>
<dbReference type="OrthoDB" id="361383at2759"/>
<dbReference type="SUPFAM" id="SSF52080">
    <property type="entry name" value="Ribosomal proteins L15p and L18e"/>
    <property type="match status" value="1"/>
</dbReference>
<dbReference type="GO" id="GO:0005762">
    <property type="term" value="C:mitochondrial large ribosomal subunit"/>
    <property type="evidence" value="ECO:0007669"/>
    <property type="project" value="TreeGrafter"/>
</dbReference>